<dbReference type="PROSITE" id="PS01279">
    <property type="entry name" value="PCMT"/>
    <property type="match status" value="1"/>
</dbReference>
<dbReference type="InterPro" id="IPR029063">
    <property type="entry name" value="SAM-dependent_MTases_sf"/>
</dbReference>
<dbReference type="AlphaFoldDB" id="A0A2I6S980"/>
<accession>A0A2I6S980</accession>
<dbReference type="GO" id="GO:0004719">
    <property type="term" value="F:protein-L-isoaspartate (D-aspartate) O-methyltransferase activity"/>
    <property type="evidence" value="ECO:0007669"/>
    <property type="project" value="UniProtKB-EC"/>
</dbReference>
<comment type="similarity">
    <text evidence="2">Belongs to the methyltransferase superfamily. L-isoaspartyl/D-aspartyl protein methyltransferase family.</text>
</comment>
<dbReference type="CDD" id="cd02440">
    <property type="entry name" value="AdoMet_MTases"/>
    <property type="match status" value="1"/>
</dbReference>
<evidence type="ECO:0000313" key="13">
    <source>
        <dbReference type="Proteomes" id="UP000242205"/>
    </source>
</evidence>
<dbReference type="KEGG" id="atw:C0099_13350"/>
<evidence type="ECO:0000256" key="3">
    <source>
        <dbReference type="ARBA" id="ARBA00011890"/>
    </source>
</evidence>
<dbReference type="Gene3D" id="3.40.50.150">
    <property type="entry name" value="Vaccinia Virus protein VP39"/>
    <property type="match status" value="1"/>
</dbReference>
<keyword evidence="7 12" id="KW-0808">Transferase</keyword>
<dbReference type="InterPro" id="IPR000682">
    <property type="entry name" value="PCMT"/>
</dbReference>
<keyword evidence="8" id="KW-0949">S-adenosyl-L-methionine</keyword>
<evidence type="ECO:0000256" key="10">
    <source>
        <dbReference type="ARBA" id="ARBA00031323"/>
    </source>
</evidence>
<keyword evidence="6 12" id="KW-0489">Methyltransferase</keyword>
<dbReference type="GO" id="GO:0032259">
    <property type="term" value="P:methylation"/>
    <property type="evidence" value="ECO:0007669"/>
    <property type="project" value="UniProtKB-KW"/>
</dbReference>
<dbReference type="EC" id="2.1.1.77" evidence="3"/>
<protein>
    <recommendedName>
        <fullName evidence="4">Protein-L-isoaspartate O-methyltransferase</fullName>
        <ecNumber evidence="3">2.1.1.77</ecNumber>
    </recommendedName>
    <alternativeName>
        <fullName evidence="11">L-isoaspartyl protein carboxyl methyltransferase</fullName>
    </alternativeName>
    <alternativeName>
        <fullName evidence="9">Protein L-isoaspartyl methyltransferase</fullName>
    </alternativeName>
    <alternativeName>
        <fullName evidence="10">Protein-beta-aspartate methyltransferase</fullName>
    </alternativeName>
</protein>
<reference evidence="12 13" key="1">
    <citation type="submission" date="2018-01" db="EMBL/GenBank/DDBJ databases">
        <authorList>
            <person name="Fu G.-Y."/>
        </authorList>
    </citation>
    <scope>NUCLEOTIDE SEQUENCE [LARGE SCALE GENOMIC DNA]</scope>
    <source>
        <strain evidence="12 13">SY39</strain>
    </source>
</reference>
<dbReference type="PANTHER" id="PTHR11579">
    <property type="entry name" value="PROTEIN-L-ISOASPARTATE O-METHYLTRANSFERASE"/>
    <property type="match status" value="1"/>
</dbReference>
<dbReference type="SUPFAM" id="SSF53335">
    <property type="entry name" value="S-adenosyl-L-methionine-dependent methyltransferases"/>
    <property type="match status" value="1"/>
</dbReference>
<evidence type="ECO:0000256" key="1">
    <source>
        <dbReference type="ARBA" id="ARBA00004496"/>
    </source>
</evidence>
<comment type="subcellular location">
    <subcellularLocation>
        <location evidence="1">Cytoplasm</location>
    </subcellularLocation>
</comment>
<proteinExistence type="inferred from homology"/>
<dbReference type="OrthoDB" id="9810066at2"/>
<dbReference type="PANTHER" id="PTHR11579:SF0">
    <property type="entry name" value="PROTEIN-L-ISOASPARTATE(D-ASPARTATE) O-METHYLTRANSFERASE"/>
    <property type="match status" value="1"/>
</dbReference>
<name>A0A2I6S980_9RHOO</name>
<dbReference type="GO" id="GO:0005737">
    <property type="term" value="C:cytoplasm"/>
    <property type="evidence" value="ECO:0007669"/>
    <property type="project" value="UniProtKB-SubCell"/>
</dbReference>
<dbReference type="RefSeq" id="WP_102247871.1">
    <property type="nucleotide sequence ID" value="NZ_CP025682.1"/>
</dbReference>
<gene>
    <name evidence="12" type="ORF">C0099_13350</name>
</gene>
<evidence type="ECO:0000256" key="8">
    <source>
        <dbReference type="ARBA" id="ARBA00022691"/>
    </source>
</evidence>
<keyword evidence="13" id="KW-1185">Reference proteome</keyword>
<evidence type="ECO:0000256" key="11">
    <source>
        <dbReference type="ARBA" id="ARBA00031350"/>
    </source>
</evidence>
<evidence type="ECO:0000256" key="6">
    <source>
        <dbReference type="ARBA" id="ARBA00022603"/>
    </source>
</evidence>
<organism evidence="12 13">
    <name type="scientific">Pseudazoarcus pumilus</name>
    <dbReference type="NCBI Taxonomy" id="2067960"/>
    <lineage>
        <taxon>Bacteria</taxon>
        <taxon>Pseudomonadati</taxon>
        <taxon>Pseudomonadota</taxon>
        <taxon>Betaproteobacteria</taxon>
        <taxon>Rhodocyclales</taxon>
        <taxon>Zoogloeaceae</taxon>
        <taxon>Pseudazoarcus</taxon>
    </lineage>
</organism>
<evidence type="ECO:0000313" key="12">
    <source>
        <dbReference type="EMBL" id="AUN95826.1"/>
    </source>
</evidence>
<dbReference type="Proteomes" id="UP000242205">
    <property type="component" value="Chromosome"/>
</dbReference>
<dbReference type="EMBL" id="CP025682">
    <property type="protein sequence ID" value="AUN95826.1"/>
    <property type="molecule type" value="Genomic_DNA"/>
</dbReference>
<keyword evidence="5" id="KW-0963">Cytoplasm</keyword>
<sequence length="230" mass="25043">MTESFRDTRSTENESMLAEISLGACLMSEQLGRDTFDARVLDAMRAVPRHAFVPLEMQPHAYHLRPLPIGFDKSIANPLIVALMTDVLRVEPHHTVLEIGTGLGWNAALLSRLARQVYTMEIVDELAAEALERLHRNGFGNVELLLGNGAEGLPRHAPFDRILVTCAPQLIPPALLAQLAPGGRMVVPAGLPGEQMLMLVTRDADGHARVADILPATFGEMDRAELSGSM</sequence>
<evidence type="ECO:0000256" key="4">
    <source>
        <dbReference type="ARBA" id="ARBA00013346"/>
    </source>
</evidence>
<evidence type="ECO:0000256" key="7">
    <source>
        <dbReference type="ARBA" id="ARBA00022679"/>
    </source>
</evidence>
<evidence type="ECO:0000256" key="9">
    <source>
        <dbReference type="ARBA" id="ARBA00030757"/>
    </source>
</evidence>
<dbReference type="Pfam" id="PF01135">
    <property type="entry name" value="PCMT"/>
    <property type="match status" value="1"/>
</dbReference>
<evidence type="ECO:0000256" key="2">
    <source>
        <dbReference type="ARBA" id="ARBA00005369"/>
    </source>
</evidence>
<evidence type="ECO:0000256" key="5">
    <source>
        <dbReference type="ARBA" id="ARBA00022490"/>
    </source>
</evidence>